<name>A0A2X2C3H6_PSELU</name>
<dbReference type="Gene3D" id="2.20.110.10">
    <property type="entry name" value="Histone H3 K4-specific methyltransferase SET7/9 N-terminal domain"/>
    <property type="match status" value="4"/>
</dbReference>
<evidence type="ECO:0000256" key="1">
    <source>
        <dbReference type="ARBA" id="ARBA00022737"/>
    </source>
</evidence>
<dbReference type="GO" id="GO:0004197">
    <property type="term" value="F:cysteine-type endopeptidase activity"/>
    <property type="evidence" value="ECO:0007669"/>
    <property type="project" value="InterPro"/>
</dbReference>
<dbReference type="SMART" id="SM00698">
    <property type="entry name" value="MORN"/>
    <property type="match status" value="8"/>
</dbReference>
<feature type="region of interest" description="Disordered" evidence="2">
    <location>
        <begin position="524"/>
        <end position="564"/>
    </location>
</feature>
<accession>A0A2X2C3H6</accession>
<reference evidence="4 5" key="1">
    <citation type="submission" date="2018-06" db="EMBL/GenBank/DDBJ databases">
        <authorList>
            <consortium name="Pathogen Informatics"/>
            <person name="Doyle S."/>
        </authorList>
    </citation>
    <scope>NUCLEOTIDE SEQUENCE [LARGE SCALE GENOMIC DNA]</scope>
    <source>
        <strain evidence="4 5">NCTC11842</strain>
    </source>
</reference>
<dbReference type="PANTHER" id="PTHR23084:SF263">
    <property type="entry name" value="MORN REPEAT-CONTAINING PROTEIN 1"/>
    <property type="match status" value="1"/>
</dbReference>
<dbReference type="EMBL" id="UAUF01000005">
    <property type="protein sequence ID" value="SPZ01794.1"/>
    <property type="molecule type" value="Genomic_DNA"/>
</dbReference>
<dbReference type="InterPro" id="IPR001309">
    <property type="entry name" value="Pept_C14_p20"/>
</dbReference>
<dbReference type="PANTHER" id="PTHR23084">
    <property type="entry name" value="PHOSPHATIDYLINOSITOL-4-PHOSPHATE 5-KINASE RELATED"/>
    <property type="match status" value="1"/>
</dbReference>
<keyword evidence="1" id="KW-0677">Repeat</keyword>
<dbReference type="Proteomes" id="UP000250443">
    <property type="component" value="Unassembled WGS sequence"/>
</dbReference>
<gene>
    <name evidence="4" type="ORF">NCTC11842_00589</name>
</gene>
<sequence length="564" mass="62916">MNPIRLPLNAIWFVSNPVKAGTRRLAARIHQGRSLWMVRPPYRATRALLPLGLAMSLVILPAPFAQAAEIRLPDGSVYHGDVERGRLQGEGRLDWANGNWLRASFRDGLAEGLGERFFVDGTRYRGRFHHGLYEGQGQLTSPSGRYEGSFHRGMYHGKGVLESNDGWRYEGDFFEGRMQGRGARTESDGSQYNGIFTDGRLNGRGQWVDQEGNLYEGNFVDSAFSGQGRYQSVDGNVWEGSFQKGEMTGQGKYHGSDGSRYSGSFKSWQYHGLGQYTEADGSVYIGDFLNGQFDGNGTYTHADGRRESGLWSEGQFIRSDDGVYQPDPMEVALLEQGERLGQELNNVRPSTASTELYGITLAGDGDQRVFQREADYVAKLMVNRFNARSVVRLINQRDLKSVTPLATRENLHRAIATLAERSGPEDLIFVYLTSHGSSDHRLSLSEPGLQLASLPAIEFASLLEPLKNRDKIVVVSACYSGGFLPRCRMTIPWSLPPHARTGRLLAARTKRTSLILARPCLQKPSRQQTIPSRHFRSPASVSPSARRHKGSSHRSRRSGRRLLF</sequence>
<dbReference type="AlphaFoldDB" id="A0A2X2C3H6"/>
<proteinExistence type="predicted"/>
<dbReference type="InterPro" id="IPR003409">
    <property type="entry name" value="MORN"/>
</dbReference>
<feature type="compositionally biased region" description="Basic residues" evidence="2">
    <location>
        <begin position="545"/>
        <end position="564"/>
    </location>
</feature>
<dbReference type="Pfam" id="PF01650">
    <property type="entry name" value="Peptidase_C13"/>
    <property type="match status" value="1"/>
</dbReference>
<organism evidence="4 5">
    <name type="scientific">Pseudomonas luteola</name>
    <dbReference type="NCBI Taxonomy" id="47886"/>
    <lineage>
        <taxon>Bacteria</taxon>
        <taxon>Pseudomonadati</taxon>
        <taxon>Pseudomonadota</taxon>
        <taxon>Gammaproteobacteria</taxon>
        <taxon>Pseudomonadales</taxon>
        <taxon>Pseudomonadaceae</taxon>
        <taxon>Pseudomonas</taxon>
    </lineage>
</organism>
<dbReference type="Pfam" id="PF02493">
    <property type="entry name" value="MORN"/>
    <property type="match status" value="9"/>
</dbReference>
<evidence type="ECO:0000313" key="4">
    <source>
        <dbReference type="EMBL" id="SPZ01794.1"/>
    </source>
</evidence>
<evidence type="ECO:0000256" key="2">
    <source>
        <dbReference type="SAM" id="MobiDB-lite"/>
    </source>
</evidence>
<evidence type="ECO:0000313" key="5">
    <source>
        <dbReference type="Proteomes" id="UP000250443"/>
    </source>
</evidence>
<protein>
    <submittedName>
        <fullName evidence="4">Peptidase C13</fullName>
    </submittedName>
</protein>
<dbReference type="Gene3D" id="3.40.50.1460">
    <property type="match status" value="1"/>
</dbReference>
<dbReference type="SUPFAM" id="SSF82185">
    <property type="entry name" value="Histone H3 K4-specific methyltransferase SET7/9 N-terminal domain"/>
    <property type="match status" value="2"/>
</dbReference>
<dbReference type="PROSITE" id="PS50208">
    <property type="entry name" value="CASPASE_P20"/>
    <property type="match status" value="1"/>
</dbReference>
<evidence type="ECO:0000259" key="3">
    <source>
        <dbReference type="PROSITE" id="PS50208"/>
    </source>
</evidence>
<dbReference type="GO" id="GO:0006508">
    <property type="term" value="P:proteolysis"/>
    <property type="evidence" value="ECO:0007669"/>
    <property type="project" value="InterPro"/>
</dbReference>
<feature type="domain" description="Caspase family p20" evidence="3">
    <location>
        <begin position="413"/>
        <end position="478"/>
    </location>
</feature>
<dbReference type="InterPro" id="IPR001096">
    <property type="entry name" value="Peptidase_C13"/>
</dbReference>